<evidence type="ECO:0000256" key="1">
    <source>
        <dbReference type="ARBA" id="ARBA00010515"/>
    </source>
</evidence>
<evidence type="ECO:0000256" key="3">
    <source>
        <dbReference type="PROSITE-ProRule" id="PRU10038"/>
    </source>
</evidence>
<gene>
    <name evidence="5" type="ORF">VPNG_09826</name>
</gene>
<dbReference type="GO" id="GO:0016787">
    <property type="term" value="F:hydrolase activity"/>
    <property type="evidence" value="ECO:0007669"/>
    <property type="project" value="UniProtKB-KW"/>
</dbReference>
<evidence type="ECO:0000313" key="6">
    <source>
        <dbReference type="Proteomes" id="UP000285146"/>
    </source>
</evidence>
<sequence>MNSLMNTFLYHLAVVEGVTQLDLQPGKLGDRFVAIPRGPQAIFVGVAASDDAIVPSDTGAVWFPTPPRTTAPMAKPVILHFHPGGYVMGDVRTDATFAAQVLTERVGSHICMCLYRLASNPGGRFPAALQDALSAYHHLLQEIPASNIILSGDSAGGHIVIGLLRYIADHGVETGLTPPKGALLFSPAIDMLAPLEPGTITKTRNYNNDYLDPTFLSWGAKRFVSQNTESRPYMNPLGHPFKSPCSIWVFCGGCELFCDDVTDFVEQMKTVKGNEVELRVERLANHDIVFAGNLTGWRSQAEEAAYEAGRWISKLS</sequence>
<dbReference type="InterPro" id="IPR033140">
    <property type="entry name" value="Lipase_GDXG_put_SER_AS"/>
</dbReference>
<dbReference type="STRING" id="1230097.A0A423VM38"/>
<protein>
    <recommendedName>
        <fullName evidence="4">Alpha/beta hydrolase fold-3 domain-containing protein</fullName>
    </recommendedName>
</protein>
<dbReference type="EMBL" id="LKEB01000087">
    <property type="protein sequence ID" value="ROV92072.1"/>
    <property type="molecule type" value="Genomic_DNA"/>
</dbReference>
<evidence type="ECO:0000259" key="4">
    <source>
        <dbReference type="Pfam" id="PF07859"/>
    </source>
</evidence>
<dbReference type="Gene3D" id="3.40.50.1820">
    <property type="entry name" value="alpha/beta hydrolase"/>
    <property type="match status" value="1"/>
</dbReference>
<evidence type="ECO:0000256" key="2">
    <source>
        <dbReference type="ARBA" id="ARBA00022801"/>
    </source>
</evidence>
<dbReference type="InterPro" id="IPR029058">
    <property type="entry name" value="AB_hydrolase_fold"/>
</dbReference>
<feature type="domain" description="Alpha/beta hydrolase fold-3" evidence="4">
    <location>
        <begin position="78"/>
        <end position="288"/>
    </location>
</feature>
<comment type="caution">
    <text evidence="5">The sequence shown here is derived from an EMBL/GenBank/DDBJ whole genome shotgun (WGS) entry which is preliminary data.</text>
</comment>
<organism evidence="5 6">
    <name type="scientific">Cytospora leucostoma</name>
    <dbReference type="NCBI Taxonomy" id="1230097"/>
    <lineage>
        <taxon>Eukaryota</taxon>
        <taxon>Fungi</taxon>
        <taxon>Dikarya</taxon>
        <taxon>Ascomycota</taxon>
        <taxon>Pezizomycotina</taxon>
        <taxon>Sordariomycetes</taxon>
        <taxon>Sordariomycetidae</taxon>
        <taxon>Diaporthales</taxon>
        <taxon>Cytosporaceae</taxon>
        <taxon>Cytospora</taxon>
    </lineage>
</organism>
<dbReference type="InParanoid" id="A0A423VM38"/>
<dbReference type="AlphaFoldDB" id="A0A423VM38"/>
<dbReference type="SUPFAM" id="SSF53474">
    <property type="entry name" value="alpha/beta-Hydrolases"/>
    <property type="match status" value="1"/>
</dbReference>
<dbReference type="Proteomes" id="UP000285146">
    <property type="component" value="Unassembled WGS sequence"/>
</dbReference>
<dbReference type="PANTHER" id="PTHR48081">
    <property type="entry name" value="AB HYDROLASE SUPERFAMILY PROTEIN C4A8.06C"/>
    <property type="match status" value="1"/>
</dbReference>
<accession>A0A423VM38</accession>
<dbReference type="InterPro" id="IPR050300">
    <property type="entry name" value="GDXG_lipolytic_enzyme"/>
</dbReference>
<dbReference type="InterPro" id="IPR013094">
    <property type="entry name" value="AB_hydrolase_3"/>
</dbReference>
<dbReference type="PANTHER" id="PTHR48081:SF8">
    <property type="entry name" value="ALPHA_BETA HYDROLASE FOLD-3 DOMAIN-CONTAINING PROTEIN-RELATED"/>
    <property type="match status" value="1"/>
</dbReference>
<keyword evidence="2" id="KW-0378">Hydrolase</keyword>
<keyword evidence="6" id="KW-1185">Reference proteome</keyword>
<comment type="similarity">
    <text evidence="1">Belongs to the 'GDXG' lipolytic enzyme family.</text>
</comment>
<evidence type="ECO:0000313" key="5">
    <source>
        <dbReference type="EMBL" id="ROV92072.1"/>
    </source>
</evidence>
<dbReference type="OrthoDB" id="2152029at2759"/>
<dbReference type="Pfam" id="PF07859">
    <property type="entry name" value="Abhydrolase_3"/>
    <property type="match status" value="1"/>
</dbReference>
<reference evidence="5 6" key="1">
    <citation type="submission" date="2015-09" db="EMBL/GenBank/DDBJ databases">
        <title>Host preference determinants of Valsa canker pathogens revealed by comparative genomics.</title>
        <authorList>
            <person name="Yin Z."/>
            <person name="Huang L."/>
        </authorList>
    </citation>
    <scope>NUCLEOTIDE SEQUENCE [LARGE SCALE GENOMIC DNA]</scope>
    <source>
        <strain evidence="5 6">SXYLt</strain>
    </source>
</reference>
<dbReference type="PROSITE" id="PS01174">
    <property type="entry name" value="LIPASE_GDXG_SER"/>
    <property type="match status" value="1"/>
</dbReference>
<feature type="active site" evidence="3">
    <location>
        <position position="154"/>
    </location>
</feature>
<name>A0A423VM38_9PEZI</name>
<proteinExistence type="inferred from homology"/>